<dbReference type="EMBL" id="QOIN01000028">
    <property type="protein sequence ID" value="RCG27722.1"/>
    <property type="molecule type" value="Genomic_DNA"/>
</dbReference>
<feature type="region of interest" description="Disordered" evidence="8">
    <location>
        <begin position="1"/>
        <end position="106"/>
    </location>
</feature>
<protein>
    <recommendedName>
        <fullName evidence="7">Endolytic murein transglycosylase</fullName>
        <ecNumber evidence="7">4.2.2.29</ecNumber>
    </recommendedName>
    <alternativeName>
        <fullName evidence="7">Peptidoglycan lytic transglycosylase</fullName>
    </alternativeName>
    <alternativeName>
        <fullName evidence="7">Peptidoglycan polymerization terminase</fullName>
    </alternativeName>
</protein>
<dbReference type="NCBIfam" id="TIGR00247">
    <property type="entry name" value="endolytic transglycosylase MltG"/>
    <property type="match status" value="1"/>
</dbReference>
<dbReference type="GO" id="GO:0005886">
    <property type="term" value="C:plasma membrane"/>
    <property type="evidence" value="ECO:0007669"/>
    <property type="project" value="UniProtKB-UniRule"/>
</dbReference>
<feature type="region of interest" description="Disordered" evidence="8">
    <location>
        <begin position="245"/>
        <end position="340"/>
    </location>
</feature>
<dbReference type="Pfam" id="PF02618">
    <property type="entry name" value="YceG"/>
    <property type="match status" value="1"/>
</dbReference>
<gene>
    <name evidence="7 9" type="primary">mltG</name>
    <name evidence="9" type="ORF">DTL70_05250</name>
</gene>
<dbReference type="RefSeq" id="WP_114020630.1">
    <property type="nucleotide sequence ID" value="NZ_QOIN01000028.1"/>
</dbReference>
<feature type="compositionally biased region" description="Low complexity" evidence="8">
    <location>
        <begin position="38"/>
        <end position="61"/>
    </location>
</feature>
<evidence type="ECO:0000256" key="5">
    <source>
        <dbReference type="ARBA" id="ARBA00023239"/>
    </source>
</evidence>
<reference evidence="9 10" key="1">
    <citation type="submission" date="2018-06" db="EMBL/GenBank/DDBJ databases">
        <title>Streptomyces reniochalinae sp. nov. and Streptomyces diacarnus sp. nov. from marine sponges.</title>
        <authorList>
            <person name="Li L."/>
        </authorList>
    </citation>
    <scope>NUCLEOTIDE SEQUENCE [LARGE SCALE GENOMIC DNA]</scope>
    <source>
        <strain evidence="9 10">LHW51701</strain>
    </source>
</reference>
<dbReference type="EC" id="4.2.2.29" evidence="7"/>
<feature type="compositionally biased region" description="Acidic residues" evidence="8">
    <location>
        <begin position="306"/>
        <end position="324"/>
    </location>
</feature>
<comment type="similarity">
    <text evidence="7">Belongs to the transglycosylase MltG family.</text>
</comment>
<evidence type="ECO:0000256" key="6">
    <source>
        <dbReference type="ARBA" id="ARBA00023316"/>
    </source>
</evidence>
<name>A0A367FD09_9ACTN</name>
<accession>A0A367FD09</accession>
<evidence type="ECO:0000256" key="4">
    <source>
        <dbReference type="ARBA" id="ARBA00023136"/>
    </source>
</evidence>
<evidence type="ECO:0000313" key="9">
    <source>
        <dbReference type="EMBL" id="RCG27722.1"/>
    </source>
</evidence>
<organism evidence="9 10">
    <name type="scientific">Streptomyces diacarni</name>
    <dbReference type="NCBI Taxonomy" id="2800381"/>
    <lineage>
        <taxon>Bacteria</taxon>
        <taxon>Bacillati</taxon>
        <taxon>Actinomycetota</taxon>
        <taxon>Actinomycetes</taxon>
        <taxon>Kitasatosporales</taxon>
        <taxon>Streptomycetaceae</taxon>
        <taxon>Streptomyces</taxon>
    </lineage>
</organism>
<dbReference type="GO" id="GO:0071555">
    <property type="term" value="P:cell wall organization"/>
    <property type="evidence" value="ECO:0007669"/>
    <property type="project" value="UniProtKB-KW"/>
</dbReference>
<evidence type="ECO:0000313" key="10">
    <source>
        <dbReference type="Proteomes" id="UP000252914"/>
    </source>
</evidence>
<feature type="compositionally biased region" description="Polar residues" evidence="8">
    <location>
        <begin position="89"/>
        <end position="99"/>
    </location>
</feature>
<proteinExistence type="inferred from homology"/>
<dbReference type="PANTHER" id="PTHR30518">
    <property type="entry name" value="ENDOLYTIC MUREIN TRANSGLYCOSYLASE"/>
    <property type="match status" value="1"/>
</dbReference>
<evidence type="ECO:0000256" key="7">
    <source>
        <dbReference type="HAMAP-Rule" id="MF_02065"/>
    </source>
</evidence>
<keyword evidence="10" id="KW-1185">Reference proteome</keyword>
<keyword evidence="1 7" id="KW-1003">Cell membrane</keyword>
<evidence type="ECO:0000256" key="8">
    <source>
        <dbReference type="SAM" id="MobiDB-lite"/>
    </source>
</evidence>
<sequence>MTEYGRGQGSQAWDPDDPLYGDQQPAYPGGWNQPPPHAEQQYTEQQYAQQQYAQQQYPQQYGDGGWFDPPHDPYASQGHGQTYAPASYADTQGHLQPGQTADPYGTGQYATGAYTTGEYPSGEYGALGYATGEYPTGEYGTGAYPTGGYAAGAYGTGAYASGEYPSGEYGALGYPSGEYATGEYPVGGPHTGQYPTGEYSPGAYPVGDYATGGYATGEYSTGEYSTGEYATGPYPVGAYPAGEHTGETAAPYGAPGGYLTEAAPPQHPHEGGPVPAHRQAPANGADSETGWDPGPDQGERAFFLDRDDDDSDAAWNEDEDEEDGDAGRRRGRRGGGGTKRGRGCGLVISAALVAGVGVVGYVGYDFYQSHFAPAPDYPGKGSGDVMVDVPEGASLMEMGQVLHKAGVVKSAGAFVEAAGDKRIQAGTYTLRKKMSGADAVEMMLDPASQNGLIIAEGWRAKKIYEEIDKKLDVPEGTTKKAAASGDIGLPKWAHGKPEGFLFPSRYSVGKDSAPKDVLRKMVDRAEAEYAKTGLEDEAKKAGKTPEEIITIASLVQAEAQEDHEFGKVSRVIYNRLDKNMALGFDSTINYAMGRSTLNTSVADTKYPSPYNTYLHKGLPPGPIGNPGHQAITAALDPTAGDWLYFVTVKPGDTRFTDDPSEHRKNVQDFNKEQRKK</sequence>
<keyword evidence="5 7" id="KW-0456">Lyase</keyword>
<comment type="catalytic activity">
    <reaction evidence="7">
        <text>a peptidoglycan chain = a peptidoglycan chain with N-acetyl-1,6-anhydromuramyl-[peptide] at the reducing end + a peptidoglycan chain with N-acetylglucosamine at the non-reducing end.</text>
        <dbReference type="EC" id="4.2.2.29"/>
    </reaction>
</comment>
<feature type="site" description="Important for catalytic activity" evidence="7">
    <location>
        <position position="558"/>
    </location>
</feature>
<comment type="function">
    <text evidence="7">Functions as a peptidoglycan terminase that cleaves nascent peptidoglycan strands endolytically to terminate their elongation.</text>
</comment>
<evidence type="ECO:0000256" key="1">
    <source>
        <dbReference type="ARBA" id="ARBA00022475"/>
    </source>
</evidence>
<comment type="caution">
    <text evidence="9">The sequence shown here is derived from an EMBL/GenBank/DDBJ whole genome shotgun (WGS) entry which is preliminary data.</text>
</comment>
<keyword evidence="6 7" id="KW-0961">Cell wall biogenesis/degradation</keyword>
<dbReference type="InterPro" id="IPR003770">
    <property type="entry name" value="MLTG-like"/>
</dbReference>
<keyword evidence="4 7" id="KW-0472">Membrane</keyword>
<dbReference type="GO" id="GO:0008932">
    <property type="term" value="F:lytic endotransglycosylase activity"/>
    <property type="evidence" value="ECO:0007669"/>
    <property type="project" value="UniProtKB-UniRule"/>
</dbReference>
<feature type="region of interest" description="Disordered" evidence="8">
    <location>
        <begin position="653"/>
        <end position="676"/>
    </location>
</feature>
<evidence type="ECO:0000256" key="2">
    <source>
        <dbReference type="ARBA" id="ARBA00022692"/>
    </source>
</evidence>
<evidence type="ECO:0000256" key="3">
    <source>
        <dbReference type="ARBA" id="ARBA00022989"/>
    </source>
</evidence>
<dbReference type="AlphaFoldDB" id="A0A367FD09"/>
<dbReference type="Proteomes" id="UP000252914">
    <property type="component" value="Unassembled WGS sequence"/>
</dbReference>
<dbReference type="GO" id="GO:0009252">
    <property type="term" value="P:peptidoglycan biosynthetic process"/>
    <property type="evidence" value="ECO:0007669"/>
    <property type="project" value="UniProtKB-UniRule"/>
</dbReference>
<dbReference type="Gene3D" id="3.30.1490.480">
    <property type="entry name" value="Endolytic murein transglycosylase"/>
    <property type="match status" value="1"/>
</dbReference>
<dbReference type="CDD" id="cd08010">
    <property type="entry name" value="MltG_like"/>
    <property type="match status" value="1"/>
</dbReference>
<dbReference type="PANTHER" id="PTHR30518:SF2">
    <property type="entry name" value="ENDOLYTIC MUREIN TRANSGLYCOSYLASE"/>
    <property type="match status" value="1"/>
</dbReference>
<keyword evidence="2 7" id="KW-0812">Transmembrane</keyword>
<dbReference type="HAMAP" id="MF_02065">
    <property type="entry name" value="MltG"/>
    <property type="match status" value="1"/>
</dbReference>
<keyword evidence="3 7" id="KW-1133">Transmembrane helix</keyword>